<dbReference type="OrthoDB" id="6244550at2759"/>
<feature type="domain" description="SH3" evidence="22">
    <location>
        <begin position="1261"/>
        <end position="1324"/>
    </location>
</feature>
<dbReference type="GO" id="GO:0005795">
    <property type="term" value="C:Golgi stack"/>
    <property type="evidence" value="ECO:0007669"/>
    <property type="project" value="UniProtKB-SubCell"/>
</dbReference>
<dbReference type="SMART" id="SM00326">
    <property type="entry name" value="SH3"/>
    <property type="match status" value="6"/>
</dbReference>
<evidence type="ECO:0000256" key="4">
    <source>
        <dbReference type="ARBA" id="ARBA00018186"/>
    </source>
</evidence>
<feature type="region of interest" description="Disordered" evidence="21">
    <location>
        <begin position="406"/>
        <end position="510"/>
    </location>
</feature>
<evidence type="ECO:0000256" key="9">
    <source>
        <dbReference type="ARBA" id="ARBA00022737"/>
    </source>
</evidence>
<dbReference type="GO" id="GO:0005085">
    <property type="term" value="F:guanyl-nucleotide exchange factor activity"/>
    <property type="evidence" value="ECO:0007669"/>
    <property type="project" value="UniProtKB-KW"/>
</dbReference>
<dbReference type="Proteomes" id="UP000586634">
    <property type="component" value="Unassembled WGS sequence"/>
</dbReference>
<evidence type="ECO:0000256" key="21">
    <source>
        <dbReference type="SAM" id="MobiDB-lite"/>
    </source>
</evidence>
<feature type="domain" description="SH3" evidence="22">
    <location>
        <begin position="237"/>
        <end position="296"/>
    </location>
</feature>
<keyword evidence="9" id="KW-0677">Repeat</keyword>
<keyword evidence="12" id="KW-0770">Synapse</keyword>
<feature type="compositionally biased region" description="Pro residues" evidence="21">
    <location>
        <begin position="453"/>
        <end position="462"/>
    </location>
</feature>
<evidence type="ECO:0000256" key="15">
    <source>
        <dbReference type="ARBA" id="ARBA00023212"/>
    </source>
</evidence>
<dbReference type="PRINTS" id="PR00499">
    <property type="entry name" value="P67PHOX"/>
</dbReference>
<dbReference type="CDD" id="cd00160">
    <property type="entry name" value="RhoGEF"/>
    <property type="match status" value="1"/>
</dbReference>
<organism evidence="25 26">
    <name type="scientific">Nycticryphes semicollaris</name>
    <dbReference type="NCBI Taxonomy" id="227226"/>
    <lineage>
        <taxon>Eukaryota</taxon>
        <taxon>Metazoa</taxon>
        <taxon>Chordata</taxon>
        <taxon>Craniata</taxon>
        <taxon>Vertebrata</taxon>
        <taxon>Euteleostomi</taxon>
        <taxon>Archelosauria</taxon>
        <taxon>Archosauria</taxon>
        <taxon>Dinosauria</taxon>
        <taxon>Saurischia</taxon>
        <taxon>Theropoda</taxon>
        <taxon>Coelurosauria</taxon>
        <taxon>Aves</taxon>
        <taxon>Neognathae</taxon>
        <taxon>Neoaves</taxon>
        <taxon>Charadriiformes</taxon>
        <taxon>Rostratulidae</taxon>
        <taxon>Nycticryphes</taxon>
    </lineage>
</organism>
<dbReference type="CDD" id="cd11795">
    <property type="entry name" value="SH3_DNMBP_N2"/>
    <property type="match status" value="1"/>
</dbReference>
<evidence type="ECO:0000256" key="1">
    <source>
        <dbReference type="ARBA" id="ARBA00004245"/>
    </source>
</evidence>
<evidence type="ECO:0000256" key="5">
    <source>
        <dbReference type="ARBA" id="ARBA00022443"/>
    </source>
</evidence>
<dbReference type="CDD" id="cd11796">
    <property type="entry name" value="SH3_DNMBP_N3"/>
    <property type="match status" value="1"/>
</dbReference>
<dbReference type="PROSITE" id="PS00741">
    <property type="entry name" value="DH_1"/>
    <property type="match status" value="1"/>
</dbReference>
<feature type="region of interest" description="Disordered" evidence="21">
    <location>
        <begin position="298"/>
        <end position="390"/>
    </location>
</feature>
<evidence type="ECO:0000259" key="22">
    <source>
        <dbReference type="PROSITE" id="PS50002"/>
    </source>
</evidence>
<dbReference type="PROSITE" id="PS50010">
    <property type="entry name" value="DH_2"/>
    <property type="match status" value="1"/>
</dbReference>
<dbReference type="PANTHER" id="PTHR22834:SF19">
    <property type="entry name" value="DYNAMIN-BINDING PROTEIN"/>
    <property type="match status" value="1"/>
</dbReference>
<keyword evidence="5 19" id="KW-0728">SH3 domain</keyword>
<feature type="domain" description="SH3" evidence="22">
    <location>
        <begin position="1439"/>
        <end position="1502"/>
    </location>
</feature>
<evidence type="ECO:0000256" key="20">
    <source>
        <dbReference type="SAM" id="Coils"/>
    </source>
</evidence>
<dbReference type="CDD" id="cd12141">
    <property type="entry name" value="SH3_DNMBP_C2"/>
    <property type="match status" value="1"/>
</dbReference>
<feature type="compositionally biased region" description="Polar residues" evidence="21">
    <location>
        <begin position="210"/>
        <end position="224"/>
    </location>
</feature>
<feature type="domain" description="SH3" evidence="22">
    <location>
        <begin position="144"/>
        <end position="203"/>
    </location>
</feature>
<comment type="caution">
    <text evidence="25">The sequence shown here is derived from an EMBL/GenBank/DDBJ whole genome shotgun (WGS) entry which is preliminary data.</text>
</comment>
<keyword evidence="6" id="KW-0963">Cytoplasm</keyword>
<feature type="compositionally biased region" description="Polar residues" evidence="21">
    <location>
        <begin position="742"/>
        <end position="757"/>
    </location>
</feature>
<feature type="compositionally biased region" description="Basic and acidic residues" evidence="21">
    <location>
        <begin position="359"/>
        <end position="373"/>
    </location>
</feature>
<feature type="compositionally biased region" description="Low complexity" evidence="21">
    <location>
        <begin position="1329"/>
        <end position="1350"/>
    </location>
</feature>
<dbReference type="SUPFAM" id="SSF103657">
    <property type="entry name" value="BAR/IMD domain-like"/>
    <property type="match status" value="1"/>
</dbReference>
<dbReference type="InterPro" id="IPR035820">
    <property type="entry name" value="DNMBP_SH3_C1"/>
</dbReference>
<comment type="subcellular location">
    <subcellularLocation>
        <location evidence="2">Cell junction</location>
    </subcellularLocation>
    <subcellularLocation>
        <location evidence="1">Cytoplasm</location>
        <location evidence="1">Cytoskeleton</location>
    </subcellularLocation>
    <subcellularLocation>
        <location evidence="3">Golgi apparatus</location>
        <location evidence="3">Golgi stack</location>
    </subcellularLocation>
    <subcellularLocation>
        <location evidence="17">Synapse</location>
    </subcellularLocation>
</comment>
<keyword evidence="15" id="KW-0206">Cytoskeleton</keyword>
<feature type="compositionally biased region" description="Polar residues" evidence="21">
    <location>
        <begin position="429"/>
        <end position="439"/>
    </location>
</feature>
<keyword evidence="10" id="KW-0965">Cell junction</keyword>
<dbReference type="InterPro" id="IPR035818">
    <property type="entry name" value="DNMBP_SH3_N2"/>
</dbReference>
<name>A0A7L1HRU3_9CHAR</name>
<evidence type="ECO:0000259" key="24">
    <source>
        <dbReference type="PROSITE" id="PS51021"/>
    </source>
</evidence>
<evidence type="ECO:0000256" key="7">
    <source>
        <dbReference type="ARBA" id="ARBA00022553"/>
    </source>
</evidence>
<dbReference type="CDD" id="cd11798">
    <property type="entry name" value="SH3_DNMBP_C1"/>
    <property type="match status" value="1"/>
</dbReference>
<feature type="domain" description="SH3" evidence="22">
    <location>
        <begin position="66"/>
        <end position="126"/>
    </location>
</feature>
<feature type="region of interest" description="Disordered" evidence="21">
    <location>
        <begin position="207"/>
        <end position="238"/>
    </location>
</feature>
<keyword evidence="11" id="KW-0007">Acetylation</keyword>
<reference evidence="25 26" key="1">
    <citation type="submission" date="2019-09" db="EMBL/GenBank/DDBJ databases">
        <title>Bird 10,000 Genomes (B10K) Project - Family phase.</title>
        <authorList>
            <person name="Zhang G."/>
        </authorList>
    </citation>
    <scope>NUCLEOTIDE SEQUENCE [LARGE SCALE GENOMIC DNA]</scope>
    <source>
        <strain evidence="25">B10K-DU-002-14</strain>
        <tissue evidence="25">Muscle</tissue>
    </source>
</reference>
<dbReference type="PANTHER" id="PTHR22834">
    <property type="entry name" value="NUCLEAR FUSION PROTEIN FUS2"/>
    <property type="match status" value="1"/>
</dbReference>
<keyword evidence="14 20" id="KW-0175">Coiled coil</keyword>
<dbReference type="InterPro" id="IPR051492">
    <property type="entry name" value="Dynamin-Rho_GEF"/>
</dbReference>
<dbReference type="CDD" id="cd07589">
    <property type="entry name" value="BAR_DNMBP"/>
    <property type="match status" value="1"/>
</dbReference>
<dbReference type="Pfam" id="PF07653">
    <property type="entry name" value="SH3_2"/>
    <property type="match status" value="1"/>
</dbReference>
<dbReference type="SUPFAM" id="SSF48065">
    <property type="entry name" value="DBL homology domain (DH-domain)"/>
    <property type="match status" value="1"/>
</dbReference>
<feature type="coiled-coil region" evidence="20">
    <location>
        <begin position="695"/>
        <end position="738"/>
    </location>
</feature>
<dbReference type="SMART" id="SM00325">
    <property type="entry name" value="RhoGEF"/>
    <property type="match status" value="1"/>
</dbReference>
<keyword evidence="13" id="KW-0333">Golgi apparatus</keyword>
<dbReference type="FunFam" id="2.30.30.40:FF:000084">
    <property type="entry name" value="dynamin-binding protein isoform X1"/>
    <property type="match status" value="1"/>
</dbReference>
<evidence type="ECO:0000256" key="18">
    <source>
        <dbReference type="ARBA" id="ARBA00062167"/>
    </source>
</evidence>
<dbReference type="SMART" id="SM00721">
    <property type="entry name" value="BAR"/>
    <property type="match status" value="1"/>
</dbReference>
<feature type="region of interest" description="Disordered" evidence="21">
    <location>
        <begin position="742"/>
        <end position="762"/>
    </location>
</feature>
<evidence type="ECO:0000256" key="13">
    <source>
        <dbReference type="ARBA" id="ARBA00023034"/>
    </source>
</evidence>
<dbReference type="FunFam" id="1.20.900.10:FF:000023">
    <property type="entry name" value="dynamin-binding protein isoform X2"/>
    <property type="match status" value="1"/>
</dbReference>
<dbReference type="FunFam" id="2.30.30.40:FF:000160">
    <property type="entry name" value="dynamin-binding protein isoform X1"/>
    <property type="match status" value="1"/>
</dbReference>
<dbReference type="InterPro" id="IPR001331">
    <property type="entry name" value="GDS_CDC24_CS"/>
</dbReference>
<dbReference type="FunFam" id="1.20.1270.60:FF:000027">
    <property type="entry name" value="dynamin-binding protein isoform X1"/>
    <property type="match status" value="1"/>
</dbReference>
<dbReference type="InterPro" id="IPR035819">
    <property type="entry name" value="DNMBP_SH3_N3"/>
</dbReference>
<feature type="compositionally biased region" description="Basic and acidic residues" evidence="21">
    <location>
        <begin position="335"/>
        <end position="350"/>
    </location>
</feature>
<sequence length="1503" mass="166648">MEPGSLARAVFDFCPSVSEELPLFVGDVIEVLAMVDEFWLLGKKEGVTGQFPSSFVEPVDIPPLKQGEKLFVCTSDFTSQEPGSLSLQRGDLVILGGSLASSWLQGRSSWGSKGFFPSSCVRELCLSVRSRQLSQGALLEVPSYSLGQARALMDLSAQLEEELDFREGDVINIVGVPEPGWFEGELRGHRGIFPEGFVELLTPLRAPGTSVDSEPTGTCDTNGTVEMPPKEEEEEEPGSTYGVALYQFQALESKELDFDVGDKIRIVGILEDGWLEGELRGKRGIFPHRFVRLEASEPCREKRGAGDPQDGGSYGVTVHQDLESTGSEALPLPGKDGREKKDDLAAHPEPDTVLSHTVGRTEGHLGTDWKKDQAFPSTGDQGPHPKFTADSFPLEQRKTVNGLLPAAQLPPQQSNRPGQAGQVEPGGSVSASSGNSETHTLPEHGGDNTIVPPQAPCSPPDPCRSQAISSPNSWAASEPQESQSSARDLDDWVEGQQEKSKPCSSSLGGAQDTWAGSWGECCPLTAQGDGYTDLDSKLTEQLAQFEKSLSSAGAEQDKVSRHFSILDYSSERDIVRGSPECVPHARQPERRKALRPPPPRPSSLATTPVHVLGGRVPKGRSLSFSVKPSRPAPRPPSSNQRKNVAPAQLQPSTLEQRVEEGHEDLTRAGSASPCSILLTRIGEVERDLEAYGKTRTELSLMLEEQQDELMRAETLENLDFCDSNIESLSMELQELREMTLLSSQTPSLETSSAATESPEQRMLEKRSKVIEELIQTERDYIRDLEMCVERIMVPLQQAQMQNIDSEGLFGNIHMVISFSKQLLSTLEASDAIGPVFLTQRAELESVYRVYCQNHDEAIALLETYEKDEKMQKLLLDLLDSLRGCTNYINLGSFLIKPVQRVMRYPLLLMELLSATPEGHPDKAPLTAAVLAVKEINVNINEYKRRKDLVLKYRKGDEDSLMEKISKLNIHSIIKKSNRVSSHLKHLTGFAPQLKDEAFEETEKNFRMQERLIKSFIRDLSLYLQHVRESACMKALAAVSMWDLCTEKGSGELDQFQKVNRLISEQLFSTFKERTERLVSLPLNQLLSMFAGPHKLVQKRFDKLLDFHNCTERAEKLKDKRTLEELQSARNNYEALNAQLLDELPKFLHLAKELFASCVRGYAEAHCDFVRLALEELRPLLSLLKVSGKEGNLIAVFQDEHSRVLQQLQAFTFFPESQAAPKKPFERKSVERQSARRQPLIGLPSHLLQSDDVRAALLARYPPDSLFQADRNFNAAQDLDVSLLEGDIVGVIKKKDPMGSQNRWLIDNGVTKGFVYSSFLKPYNPRRSQSDVSVGSHSSNESEHSSSSPHSNTMLTFSPSGAAVTFTQKPLQDSASPADPYQSPQPSSETDSPSLPQLGSGDRMAGCSPSSRNGHPAKAHLRPTTSVEDRDSGLESSESEGNQVYYALYTFKGRNSNELSVSANQRLRILQFEDITGNREWWLAEAHGKQGYVPSSYIRKTEYT</sequence>
<accession>A0A7L1HRU3</accession>
<dbReference type="InterPro" id="IPR000219">
    <property type="entry name" value="DH_dom"/>
</dbReference>
<feature type="compositionally biased region" description="Low complexity" evidence="21">
    <location>
        <begin position="473"/>
        <end position="486"/>
    </location>
</feature>
<proteinExistence type="predicted"/>
<comment type="subunit">
    <text evidence="18">Binds DNM1 via its N-terminal SH3 domains. The C-terminal SH3 domain binds a complex containing actin, tubulin, Hsp70 and actin-regulatory proteins, such as ENAH, EVL, WIRE, CR16, WAVE1 and NAP1L1. Interacts with FASLG. Interacts (via SH3 domain 6) with WASL. Interacts (via SH3 domain 6) interacts with ENAH. Interacts (via C-terminal domain) with TJP1; required for the apical cell-cell junction localization of DNMBP.</text>
</comment>
<dbReference type="InterPro" id="IPR035817">
    <property type="entry name" value="DNMBP_SH3_N1"/>
</dbReference>
<feature type="non-terminal residue" evidence="25">
    <location>
        <position position="1503"/>
    </location>
</feature>
<evidence type="ECO:0000256" key="8">
    <source>
        <dbReference type="ARBA" id="ARBA00022658"/>
    </source>
</evidence>
<evidence type="ECO:0000256" key="10">
    <source>
        <dbReference type="ARBA" id="ARBA00022949"/>
    </source>
</evidence>
<dbReference type="FunFam" id="2.30.30.40:FF:000138">
    <property type="entry name" value="dynamin-binding protein isoform X1"/>
    <property type="match status" value="1"/>
</dbReference>
<dbReference type="CDD" id="cd11797">
    <property type="entry name" value="SH3_DNMBP_N4"/>
    <property type="match status" value="1"/>
</dbReference>
<feature type="region of interest" description="Disordered" evidence="21">
    <location>
        <begin position="1325"/>
        <end position="1357"/>
    </location>
</feature>
<feature type="domain" description="BAR" evidence="24">
    <location>
        <begin position="983"/>
        <end position="1192"/>
    </location>
</feature>
<dbReference type="InterPro" id="IPR001452">
    <property type="entry name" value="SH3_domain"/>
</dbReference>
<feature type="region of interest" description="Disordered" evidence="21">
    <location>
        <begin position="577"/>
        <end position="651"/>
    </location>
</feature>
<dbReference type="FunFam" id="2.30.30.40:FF:000066">
    <property type="entry name" value="dynamin-binding protein isoform X1"/>
    <property type="match status" value="1"/>
</dbReference>
<evidence type="ECO:0000256" key="11">
    <source>
        <dbReference type="ARBA" id="ARBA00022990"/>
    </source>
</evidence>
<evidence type="ECO:0000313" key="25">
    <source>
        <dbReference type="EMBL" id="NXN28306.1"/>
    </source>
</evidence>
<feature type="region of interest" description="Disordered" evidence="21">
    <location>
        <begin position="1369"/>
        <end position="1438"/>
    </location>
</feature>
<dbReference type="PROSITE" id="PS50002">
    <property type="entry name" value="SH3"/>
    <property type="match status" value="6"/>
</dbReference>
<dbReference type="Gene3D" id="1.20.1270.60">
    <property type="entry name" value="Arfaptin homology (AH) domain/BAR domain"/>
    <property type="match status" value="1"/>
</dbReference>
<dbReference type="GO" id="GO:0035556">
    <property type="term" value="P:intracellular signal transduction"/>
    <property type="evidence" value="ECO:0007669"/>
    <property type="project" value="InterPro"/>
</dbReference>
<keyword evidence="26" id="KW-1185">Reference proteome</keyword>
<dbReference type="Gene3D" id="1.20.900.10">
    <property type="entry name" value="Dbl homology (DH) domain"/>
    <property type="match status" value="1"/>
</dbReference>
<evidence type="ECO:0000313" key="26">
    <source>
        <dbReference type="Proteomes" id="UP000586634"/>
    </source>
</evidence>
<evidence type="ECO:0000259" key="23">
    <source>
        <dbReference type="PROSITE" id="PS50010"/>
    </source>
</evidence>
<dbReference type="GO" id="GO:0070161">
    <property type="term" value="C:anchoring junction"/>
    <property type="evidence" value="ECO:0007669"/>
    <property type="project" value="UniProtKB-SubCell"/>
</dbReference>
<dbReference type="InterPro" id="IPR004148">
    <property type="entry name" value="BAR_dom"/>
</dbReference>
<feature type="non-terminal residue" evidence="25">
    <location>
        <position position="1"/>
    </location>
</feature>
<dbReference type="InterPro" id="IPR035899">
    <property type="entry name" value="DBL_dom_sf"/>
</dbReference>
<dbReference type="GO" id="GO:0060271">
    <property type="term" value="P:cilium assembly"/>
    <property type="evidence" value="ECO:0007669"/>
    <property type="project" value="TreeGrafter"/>
</dbReference>
<dbReference type="GO" id="GO:0045202">
    <property type="term" value="C:synapse"/>
    <property type="evidence" value="ECO:0007669"/>
    <property type="project" value="UniProtKB-SubCell"/>
</dbReference>
<dbReference type="Pfam" id="PF14604">
    <property type="entry name" value="SH3_9"/>
    <property type="match status" value="2"/>
</dbReference>
<gene>
    <name evidence="25" type="primary">Dnmbp</name>
    <name evidence="25" type="ORF">NYCSEM_R13798</name>
</gene>
<dbReference type="EMBL" id="VXBJ01004346">
    <property type="protein sequence ID" value="NXN28306.1"/>
    <property type="molecule type" value="Genomic_DNA"/>
</dbReference>
<evidence type="ECO:0000256" key="17">
    <source>
        <dbReference type="ARBA" id="ARBA00034103"/>
    </source>
</evidence>
<evidence type="ECO:0000256" key="12">
    <source>
        <dbReference type="ARBA" id="ARBA00023018"/>
    </source>
</evidence>
<evidence type="ECO:0000256" key="2">
    <source>
        <dbReference type="ARBA" id="ARBA00004282"/>
    </source>
</evidence>
<dbReference type="CDD" id="cd11794">
    <property type="entry name" value="SH3_DNMBP_N1"/>
    <property type="match status" value="1"/>
</dbReference>
<feature type="domain" description="SH3" evidence="22">
    <location>
        <begin position="2"/>
        <end position="61"/>
    </location>
</feature>
<evidence type="ECO:0000256" key="14">
    <source>
        <dbReference type="ARBA" id="ARBA00023054"/>
    </source>
</evidence>
<evidence type="ECO:0000256" key="3">
    <source>
        <dbReference type="ARBA" id="ARBA00004348"/>
    </source>
</evidence>
<dbReference type="FunFam" id="2.30.30.40:FF:000165">
    <property type="entry name" value="dynamin-binding protein isoform X1"/>
    <property type="match status" value="1"/>
</dbReference>
<dbReference type="Pfam" id="PF03114">
    <property type="entry name" value="BAR"/>
    <property type="match status" value="1"/>
</dbReference>
<keyword evidence="7" id="KW-0597">Phosphoprotein</keyword>
<evidence type="ECO:0000256" key="6">
    <source>
        <dbReference type="ARBA" id="ARBA00022490"/>
    </source>
</evidence>
<protein>
    <recommendedName>
        <fullName evidence="4">Dynamin-binding protein</fullName>
    </recommendedName>
    <alternativeName>
        <fullName evidence="16">Scaffold protein Tuba</fullName>
    </alternativeName>
</protein>
<feature type="compositionally biased region" description="Polar residues" evidence="21">
    <location>
        <begin position="1381"/>
        <end position="1396"/>
    </location>
</feature>
<evidence type="ECO:0000256" key="16">
    <source>
        <dbReference type="ARBA" id="ARBA00032587"/>
    </source>
</evidence>
<dbReference type="Pfam" id="PF00621">
    <property type="entry name" value="RhoGEF"/>
    <property type="match status" value="1"/>
</dbReference>
<dbReference type="PROSITE" id="PS51021">
    <property type="entry name" value="BAR"/>
    <property type="match status" value="1"/>
</dbReference>
<feature type="domain" description="DH" evidence="23">
    <location>
        <begin position="765"/>
        <end position="942"/>
    </location>
</feature>
<dbReference type="GO" id="GO:0005856">
    <property type="term" value="C:cytoskeleton"/>
    <property type="evidence" value="ECO:0007669"/>
    <property type="project" value="UniProtKB-SubCell"/>
</dbReference>
<dbReference type="Pfam" id="PF00018">
    <property type="entry name" value="SH3_1"/>
    <property type="match status" value="2"/>
</dbReference>
<dbReference type="Gene3D" id="2.30.30.40">
    <property type="entry name" value="SH3 Domains"/>
    <property type="match status" value="6"/>
</dbReference>
<dbReference type="InterPro" id="IPR027267">
    <property type="entry name" value="AH/BAR_dom_sf"/>
</dbReference>
<keyword evidence="8" id="KW-0344">Guanine-nucleotide releasing factor</keyword>
<dbReference type="SUPFAM" id="SSF50044">
    <property type="entry name" value="SH3-domain"/>
    <property type="match status" value="6"/>
</dbReference>
<evidence type="ECO:0000256" key="19">
    <source>
        <dbReference type="PROSITE-ProRule" id="PRU00192"/>
    </source>
</evidence>
<dbReference type="InterPro" id="IPR036028">
    <property type="entry name" value="SH3-like_dom_sf"/>
</dbReference>